<feature type="transmembrane region" description="Helical" evidence="2">
    <location>
        <begin position="212"/>
        <end position="234"/>
    </location>
</feature>
<dbReference type="AlphaFoldDB" id="G2QT64"/>
<keyword evidence="2" id="KW-0812">Transmembrane</keyword>
<feature type="compositionally biased region" description="Pro residues" evidence="1">
    <location>
        <begin position="257"/>
        <end position="271"/>
    </location>
</feature>
<feature type="region of interest" description="Disordered" evidence="1">
    <location>
        <begin position="244"/>
        <end position="308"/>
    </location>
</feature>
<keyword evidence="2" id="KW-0472">Membrane</keyword>
<keyword evidence="4" id="KW-1185">Reference proteome</keyword>
<dbReference type="eggNOG" id="ENOG502RW6J">
    <property type="taxonomic scope" value="Eukaryota"/>
</dbReference>
<feature type="region of interest" description="Disordered" evidence="1">
    <location>
        <begin position="1"/>
        <end position="20"/>
    </location>
</feature>
<evidence type="ECO:0000313" key="3">
    <source>
        <dbReference type="EMBL" id="AEO64390.1"/>
    </source>
</evidence>
<keyword evidence="2" id="KW-1133">Transmembrane helix</keyword>
<name>G2QT64_THETT</name>
<proteinExistence type="predicted"/>
<feature type="region of interest" description="Disordered" evidence="1">
    <location>
        <begin position="113"/>
        <end position="138"/>
    </location>
</feature>
<sequence length="390" mass="40459">MANGRQENGTAGMERHIRGPSAVGRLPFVLRTQTSTSTVTSFTGTPCTRIFDATSTGVITDIDPLQRTQTTTATVTSFLGVKRPSATWPPHASLPLAMRPKMGEPVPPIAQAPTPRQDVGADCRPPLSPKSDPGHPILRSPRDYHSVSYWQLDSKLCNPICHSDLAYNSLSAANLTIIVPNQVHRDLLLSDTTPPPKSLPPEPASLLSTGQIAGIIVGAVFAGFLLLSGVAFLFRRRVRAHRRATAQANIQQQLTPNPAPNMPSSRPPGAPPQAAASPSAPSPVVPTGPTSGAGAGSSSSSQGGYSGLTGAGEVRVVIRPAPARRPGTGAAGGGVQGLYGRVLGSDGPASGVTSPDPRGWSVDGERGSEAGTSGGRSSWPEPGRAWWRDS</sequence>
<feature type="compositionally biased region" description="Low complexity" evidence="1">
    <location>
        <begin position="287"/>
        <end position="303"/>
    </location>
</feature>
<dbReference type="STRING" id="578455.G2QT64"/>
<dbReference type="HOGENOM" id="CLU_708193_0_0_1"/>
<feature type="region of interest" description="Disordered" evidence="1">
    <location>
        <begin position="323"/>
        <end position="390"/>
    </location>
</feature>
<dbReference type="RefSeq" id="XP_003650726.1">
    <property type="nucleotide sequence ID" value="XM_003650678.1"/>
</dbReference>
<evidence type="ECO:0000256" key="1">
    <source>
        <dbReference type="SAM" id="MobiDB-lite"/>
    </source>
</evidence>
<reference evidence="3 4" key="1">
    <citation type="journal article" date="2011" name="Nat. Biotechnol.">
        <title>Comparative genomic analysis of the thermophilic biomass-degrading fungi Myceliophthora thermophila and Thielavia terrestris.</title>
        <authorList>
            <person name="Berka R.M."/>
            <person name="Grigoriev I.V."/>
            <person name="Otillar R."/>
            <person name="Salamov A."/>
            <person name="Grimwood J."/>
            <person name="Reid I."/>
            <person name="Ishmael N."/>
            <person name="John T."/>
            <person name="Darmond C."/>
            <person name="Moisan M.-C."/>
            <person name="Henrissat B."/>
            <person name="Coutinho P.M."/>
            <person name="Lombard V."/>
            <person name="Natvig D.O."/>
            <person name="Lindquist E."/>
            <person name="Schmutz J."/>
            <person name="Lucas S."/>
            <person name="Harris P."/>
            <person name="Powlowski J."/>
            <person name="Bellemare A."/>
            <person name="Taylor D."/>
            <person name="Butler G."/>
            <person name="de Vries R.P."/>
            <person name="Allijn I.E."/>
            <person name="van den Brink J."/>
            <person name="Ushinsky S."/>
            <person name="Storms R."/>
            <person name="Powell A.J."/>
            <person name="Paulsen I.T."/>
            <person name="Elbourne L.D.H."/>
            <person name="Baker S.E."/>
            <person name="Magnuson J."/>
            <person name="LaBoissiere S."/>
            <person name="Clutterbuck A.J."/>
            <person name="Martinez D."/>
            <person name="Wogulis M."/>
            <person name="de Leon A.L."/>
            <person name="Rey M.W."/>
            <person name="Tsang A."/>
        </authorList>
    </citation>
    <scope>NUCLEOTIDE SEQUENCE [LARGE SCALE GENOMIC DNA]</scope>
    <source>
        <strain evidence="4">ATCC 38088 / NRRL 8126</strain>
    </source>
</reference>
<gene>
    <name evidence="3" type="ORF">THITE_2126741</name>
</gene>
<protein>
    <submittedName>
        <fullName evidence="3">Uncharacterized protein</fullName>
    </submittedName>
</protein>
<evidence type="ECO:0000313" key="4">
    <source>
        <dbReference type="Proteomes" id="UP000008181"/>
    </source>
</evidence>
<evidence type="ECO:0000256" key="2">
    <source>
        <dbReference type="SAM" id="Phobius"/>
    </source>
</evidence>
<dbReference type="EMBL" id="CP003009">
    <property type="protein sequence ID" value="AEO64390.1"/>
    <property type="molecule type" value="Genomic_DNA"/>
</dbReference>
<dbReference type="KEGG" id="ttt:THITE_2126741"/>
<organism evidence="3 4">
    <name type="scientific">Thermothielavioides terrestris (strain ATCC 38088 / NRRL 8126)</name>
    <name type="common">Thielavia terrestris</name>
    <dbReference type="NCBI Taxonomy" id="578455"/>
    <lineage>
        <taxon>Eukaryota</taxon>
        <taxon>Fungi</taxon>
        <taxon>Dikarya</taxon>
        <taxon>Ascomycota</taxon>
        <taxon>Pezizomycotina</taxon>
        <taxon>Sordariomycetes</taxon>
        <taxon>Sordariomycetidae</taxon>
        <taxon>Sordariales</taxon>
        <taxon>Chaetomiaceae</taxon>
        <taxon>Thermothielavioides</taxon>
        <taxon>Thermothielavioides terrestris</taxon>
    </lineage>
</organism>
<accession>G2QT64</accession>
<dbReference type="GeneID" id="11516555"/>
<dbReference type="Proteomes" id="UP000008181">
    <property type="component" value="Chromosome 1"/>
</dbReference>